<evidence type="ECO:0000256" key="8">
    <source>
        <dbReference type="SAM" id="MobiDB-lite"/>
    </source>
</evidence>
<evidence type="ECO:0000313" key="11">
    <source>
        <dbReference type="EMBL" id="ABD85941.1"/>
    </source>
</evidence>
<dbReference type="InterPro" id="IPR003594">
    <property type="entry name" value="HATPase_dom"/>
</dbReference>
<reference evidence="11" key="1">
    <citation type="submission" date="2006-03" db="EMBL/GenBank/DDBJ databases">
        <title>Complete sequence of Rhodopseudomonas palustris BisB18.</title>
        <authorList>
            <consortium name="US DOE Joint Genome Institute"/>
            <person name="Copeland A."/>
            <person name="Lucas S."/>
            <person name="Lapidus A."/>
            <person name="Barry K."/>
            <person name="Detter J.C."/>
            <person name="Glavina del Rio T."/>
            <person name="Hammon N."/>
            <person name="Israni S."/>
            <person name="Dalin E."/>
            <person name="Tice H."/>
            <person name="Pitluck S."/>
            <person name="Chain P."/>
            <person name="Malfatti S."/>
            <person name="Shin M."/>
            <person name="Vergez L."/>
            <person name="Schmutz J."/>
            <person name="Larimer F."/>
            <person name="Land M."/>
            <person name="Hauser L."/>
            <person name="Pelletier D.A."/>
            <person name="Kyrpides N."/>
            <person name="Anderson I."/>
            <person name="Oda Y."/>
            <person name="Harwood C.S."/>
            <person name="Richardson P."/>
        </authorList>
    </citation>
    <scope>NUCLEOTIDE SEQUENCE [LARGE SCALE GENOMIC DNA]</scope>
    <source>
        <strain evidence="11">BisB18</strain>
    </source>
</reference>
<proteinExistence type="predicted"/>
<dbReference type="EC" id="2.7.13.3" evidence="2"/>
<dbReference type="PROSITE" id="PS50110">
    <property type="entry name" value="RESPONSE_REGULATORY"/>
    <property type="match status" value="1"/>
</dbReference>
<dbReference type="AlphaFoldDB" id="Q21CE5"/>
<dbReference type="OrthoDB" id="9796100at2"/>
<dbReference type="Gene3D" id="1.10.287.130">
    <property type="match status" value="1"/>
</dbReference>
<dbReference type="Gene3D" id="3.30.565.10">
    <property type="entry name" value="Histidine kinase-like ATPase, C-terminal domain"/>
    <property type="match status" value="1"/>
</dbReference>
<feature type="domain" description="Response regulatory" evidence="10">
    <location>
        <begin position="482"/>
        <end position="598"/>
    </location>
</feature>
<evidence type="ECO:0000256" key="1">
    <source>
        <dbReference type="ARBA" id="ARBA00000085"/>
    </source>
</evidence>
<dbReference type="SUPFAM" id="SSF55874">
    <property type="entry name" value="ATPase domain of HSP90 chaperone/DNA topoisomerase II/histidine kinase"/>
    <property type="match status" value="1"/>
</dbReference>
<protein>
    <recommendedName>
        <fullName evidence="2">histidine kinase</fullName>
        <ecNumber evidence="2">2.7.13.3</ecNumber>
    </recommendedName>
</protein>
<dbReference type="CDD" id="cd00082">
    <property type="entry name" value="HisKA"/>
    <property type="match status" value="1"/>
</dbReference>
<dbReference type="EMBL" id="CP000301">
    <property type="protein sequence ID" value="ABD85941.1"/>
    <property type="molecule type" value="Genomic_DNA"/>
</dbReference>
<dbReference type="PANTHER" id="PTHR43065:SF49">
    <property type="entry name" value="HISTIDINE KINASE"/>
    <property type="match status" value="1"/>
</dbReference>
<dbReference type="PRINTS" id="PR00344">
    <property type="entry name" value="BCTRLSENSOR"/>
</dbReference>
<evidence type="ECO:0000259" key="10">
    <source>
        <dbReference type="PROSITE" id="PS50110"/>
    </source>
</evidence>
<dbReference type="KEGG" id="rpc:RPC_0366"/>
<dbReference type="eggNOG" id="COG4191">
    <property type="taxonomic scope" value="Bacteria"/>
</dbReference>
<feature type="modified residue" description="4-aspartylphosphate" evidence="6">
    <location>
        <position position="532"/>
    </location>
</feature>
<dbReference type="Gene3D" id="3.40.50.2300">
    <property type="match status" value="1"/>
</dbReference>
<evidence type="ECO:0000256" key="4">
    <source>
        <dbReference type="ARBA" id="ARBA00022679"/>
    </source>
</evidence>
<dbReference type="InterPro" id="IPR003661">
    <property type="entry name" value="HisK_dim/P_dom"/>
</dbReference>
<sequence>MDDASKRPPIPVAPDDNPASTDATKIDKLLRQQAAIARFGTFSLREWDLSKILNEAVRVCAEGLDAPFSKVCRHRPEQNDLLIVAGYGWQDGVVGHVVSRADMSSPQGRAFSTGTPAVCDDLKKDRYFDPPAFYAAHGIVSTIDVVIRGSGDQPYGILEIDNNQQQDYDQYDVNFLTGFANVLAEAVATASRARELQDAFDRMKRLAEDKERLLQEKNAVDLQMRQAQKMEAVGQLTGGLAHDLNNILTVISGTIEILAAAVADRPQLAAIAKMIDEAAVRGAELTQRLLAFARKQPLHPRAIDVNALIVEATNLLRPTLGDHITLVTTLAGELSRALIDPGQLTNTILNLALNARDSMPEGGEVSITTRDIVLDASAAAANELDAGSYVLVAVGDSGHGIPADILPRVFEPFFTTKDVGKGSGLGLSMVYGFVKQSNGHVVIESVPDHGTTVTMLLPQATGVAQPQLELVSQPKIQGGTETILVVEDDDLVRRYVIGQIESLGYATLTAANAAEALVVIDSAQPIDLLFTDMTMPGALNGRQLAVEARRRRPALSVLFSSGFTEESVVHDGHIDAEMLFLAKPYRKADLARMIRVALTGTAQPQAVAQPGAPIPAVA</sequence>
<dbReference type="SMART" id="SM00388">
    <property type="entry name" value="HisKA"/>
    <property type="match status" value="1"/>
</dbReference>
<dbReference type="SUPFAM" id="SSF52172">
    <property type="entry name" value="CheY-like"/>
    <property type="match status" value="1"/>
</dbReference>
<organism evidence="11">
    <name type="scientific">Rhodopseudomonas palustris (strain BisB18)</name>
    <dbReference type="NCBI Taxonomy" id="316056"/>
    <lineage>
        <taxon>Bacteria</taxon>
        <taxon>Pseudomonadati</taxon>
        <taxon>Pseudomonadota</taxon>
        <taxon>Alphaproteobacteria</taxon>
        <taxon>Hyphomicrobiales</taxon>
        <taxon>Nitrobacteraceae</taxon>
        <taxon>Rhodopseudomonas</taxon>
    </lineage>
</organism>
<gene>
    <name evidence="11" type="ordered locus">RPC_0366</name>
</gene>
<keyword evidence="5 11" id="KW-0418">Kinase</keyword>
<dbReference type="SUPFAM" id="SSF55781">
    <property type="entry name" value="GAF domain-like"/>
    <property type="match status" value="1"/>
</dbReference>
<feature type="region of interest" description="Disordered" evidence="8">
    <location>
        <begin position="1"/>
        <end position="21"/>
    </location>
</feature>
<evidence type="ECO:0000256" key="6">
    <source>
        <dbReference type="PROSITE-ProRule" id="PRU00169"/>
    </source>
</evidence>
<evidence type="ECO:0000256" key="3">
    <source>
        <dbReference type="ARBA" id="ARBA00022553"/>
    </source>
</evidence>
<dbReference type="Gene3D" id="3.30.450.40">
    <property type="match status" value="1"/>
</dbReference>
<evidence type="ECO:0000256" key="5">
    <source>
        <dbReference type="ARBA" id="ARBA00022777"/>
    </source>
</evidence>
<dbReference type="InterPro" id="IPR036097">
    <property type="entry name" value="HisK_dim/P_sf"/>
</dbReference>
<dbReference type="SMART" id="SM00448">
    <property type="entry name" value="REC"/>
    <property type="match status" value="1"/>
</dbReference>
<dbReference type="PANTHER" id="PTHR43065">
    <property type="entry name" value="SENSOR HISTIDINE KINASE"/>
    <property type="match status" value="1"/>
</dbReference>
<dbReference type="HOGENOM" id="CLU_000445_114_51_5"/>
<dbReference type="Pfam" id="PF02518">
    <property type="entry name" value="HATPase_c"/>
    <property type="match status" value="1"/>
</dbReference>
<dbReference type="InterPro" id="IPR036890">
    <property type="entry name" value="HATPase_C_sf"/>
</dbReference>
<keyword evidence="3 6" id="KW-0597">Phosphoprotein</keyword>
<dbReference type="RefSeq" id="WP_011470849.1">
    <property type="nucleotide sequence ID" value="NC_007925.1"/>
</dbReference>
<dbReference type="InterPro" id="IPR004358">
    <property type="entry name" value="Sig_transdc_His_kin-like_C"/>
</dbReference>
<dbReference type="eggNOG" id="COG0784">
    <property type="taxonomic scope" value="Bacteria"/>
</dbReference>
<dbReference type="InterPro" id="IPR003018">
    <property type="entry name" value="GAF"/>
</dbReference>
<keyword evidence="4 11" id="KW-0808">Transferase</keyword>
<dbReference type="Pfam" id="PF00512">
    <property type="entry name" value="HisKA"/>
    <property type="match status" value="1"/>
</dbReference>
<feature type="coiled-coil region" evidence="7">
    <location>
        <begin position="193"/>
        <end position="230"/>
    </location>
</feature>
<dbReference type="InterPro" id="IPR005467">
    <property type="entry name" value="His_kinase_dom"/>
</dbReference>
<accession>Q21CE5</accession>
<dbReference type="InterPro" id="IPR011006">
    <property type="entry name" value="CheY-like_superfamily"/>
</dbReference>
<evidence type="ECO:0000259" key="9">
    <source>
        <dbReference type="PROSITE" id="PS50109"/>
    </source>
</evidence>
<name>Q21CE5_RHOPB</name>
<comment type="catalytic activity">
    <reaction evidence="1">
        <text>ATP + protein L-histidine = ADP + protein N-phospho-L-histidine.</text>
        <dbReference type="EC" id="2.7.13.3"/>
    </reaction>
</comment>
<dbReference type="InterPro" id="IPR029016">
    <property type="entry name" value="GAF-like_dom_sf"/>
</dbReference>
<evidence type="ECO:0000256" key="2">
    <source>
        <dbReference type="ARBA" id="ARBA00012438"/>
    </source>
</evidence>
<dbReference type="SMART" id="SM00065">
    <property type="entry name" value="GAF"/>
    <property type="match status" value="1"/>
</dbReference>
<feature type="domain" description="Histidine kinase" evidence="9">
    <location>
        <begin position="239"/>
        <end position="461"/>
    </location>
</feature>
<dbReference type="GO" id="GO:0000155">
    <property type="term" value="F:phosphorelay sensor kinase activity"/>
    <property type="evidence" value="ECO:0007669"/>
    <property type="project" value="InterPro"/>
</dbReference>
<evidence type="ECO:0000256" key="7">
    <source>
        <dbReference type="SAM" id="Coils"/>
    </source>
</evidence>
<dbReference type="Pfam" id="PF00072">
    <property type="entry name" value="Response_reg"/>
    <property type="match status" value="1"/>
</dbReference>
<dbReference type="STRING" id="316056.RPC_0366"/>
<dbReference type="SUPFAM" id="SSF47384">
    <property type="entry name" value="Homodimeric domain of signal transducing histidine kinase"/>
    <property type="match status" value="1"/>
</dbReference>
<dbReference type="Pfam" id="PF01590">
    <property type="entry name" value="GAF"/>
    <property type="match status" value="1"/>
</dbReference>
<dbReference type="SMART" id="SM00387">
    <property type="entry name" value="HATPase_c"/>
    <property type="match status" value="1"/>
</dbReference>
<keyword evidence="7" id="KW-0175">Coiled coil</keyword>
<dbReference type="InterPro" id="IPR001789">
    <property type="entry name" value="Sig_transdc_resp-reg_receiver"/>
</dbReference>
<dbReference type="PROSITE" id="PS50109">
    <property type="entry name" value="HIS_KIN"/>
    <property type="match status" value="1"/>
</dbReference>